<feature type="compositionally biased region" description="Basic residues" evidence="1">
    <location>
        <begin position="570"/>
        <end position="586"/>
    </location>
</feature>
<dbReference type="OMA" id="VMGEWAL"/>
<reference evidence="4 5" key="1">
    <citation type="journal article" date="2014" name="Nat. Commun.">
        <title>Klebsormidium flaccidum genome reveals primary factors for plant terrestrial adaptation.</title>
        <authorList>
            <person name="Hori K."/>
            <person name="Maruyama F."/>
            <person name="Fujisawa T."/>
            <person name="Togashi T."/>
            <person name="Yamamoto N."/>
            <person name="Seo M."/>
            <person name="Sato S."/>
            <person name="Yamada T."/>
            <person name="Mori H."/>
            <person name="Tajima N."/>
            <person name="Moriyama T."/>
            <person name="Ikeuchi M."/>
            <person name="Watanabe M."/>
            <person name="Wada H."/>
            <person name="Kobayashi K."/>
            <person name="Saito M."/>
            <person name="Masuda T."/>
            <person name="Sasaki-Sekimoto Y."/>
            <person name="Mashiguchi K."/>
            <person name="Awai K."/>
            <person name="Shimojima M."/>
            <person name="Masuda S."/>
            <person name="Iwai M."/>
            <person name="Nobusawa T."/>
            <person name="Narise T."/>
            <person name="Kondo S."/>
            <person name="Saito H."/>
            <person name="Sato R."/>
            <person name="Murakawa M."/>
            <person name="Ihara Y."/>
            <person name="Oshima-Yamada Y."/>
            <person name="Ohtaka K."/>
            <person name="Satoh M."/>
            <person name="Sonobe K."/>
            <person name="Ishii M."/>
            <person name="Ohtani R."/>
            <person name="Kanamori-Sato M."/>
            <person name="Honoki R."/>
            <person name="Miyazaki D."/>
            <person name="Mochizuki H."/>
            <person name="Umetsu J."/>
            <person name="Higashi K."/>
            <person name="Shibata D."/>
            <person name="Kamiya Y."/>
            <person name="Sato N."/>
            <person name="Nakamura Y."/>
            <person name="Tabata S."/>
            <person name="Ida S."/>
            <person name="Kurokawa K."/>
            <person name="Ohta H."/>
        </authorList>
    </citation>
    <scope>NUCLEOTIDE SEQUENCE [LARGE SCALE GENOMIC DNA]</scope>
    <source>
        <strain evidence="4 5">NIES-2285</strain>
    </source>
</reference>
<dbReference type="PANTHER" id="PTHR12654">
    <property type="entry name" value="BILE ACID BETA-GLUCOSIDASE-RELATED"/>
    <property type="match status" value="1"/>
</dbReference>
<feature type="compositionally biased region" description="Basic residues" evidence="1">
    <location>
        <begin position="1265"/>
        <end position="1276"/>
    </location>
</feature>
<dbReference type="OrthoDB" id="730489at2759"/>
<feature type="region of interest" description="Disordered" evidence="1">
    <location>
        <begin position="1235"/>
        <end position="1294"/>
    </location>
</feature>
<dbReference type="InterPro" id="IPR052566">
    <property type="entry name" value="Non-lysos_glucosylceramidase"/>
</dbReference>
<dbReference type="STRING" id="105231.A0A1Y1I8U2"/>
<accession>A0A1Y1I8U2</accession>
<feature type="domain" description="Glycosyl-hydrolase family 116 catalytic region" evidence="2">
    <location>
        <begin position="850"/>
        <end position="1209"/>
    </location>
</feature>
<organism evidence="4 5">
    <name type="scientific">Klebsormidium nitens</name>
    <name type="common">Green alga</name>
    <name type="synonym">Ulothrix nitens</name>
    <dbReference type="NCBI Taxonomy" id="105231"/>
    <lineage>
        <taxon>Eukaryota</taxon>
        <taxon>Viridiplantae</taxon>
        <taxon>Streptophyta</taxon>
        <taxon>Klebsormidiophyceae</taxon>
        <taxon>Klebsormidiales</taxon>
        <taxon>Klebsormidiaceae</taxon>
        <taxon>Klebsormidium</taxon>
    </lineage>
</organism>
<dbReference type="InterPro" id="IPR008928">
    <property type="entry name" value="6-hairpin_glycosidase_sf"/>
</dbReference>
<dbReference type="GO" id="GO:0008422">
    <property type="term" value="F:beta-glucosidase activity"/>
    <property type="evidence" value="ECO:0000318"/>
    <property type="project" value="GO_Central"/>
</dbReference>
<feature type="region of interest" description="Disordered" evidence="1">
    <location>
        <begin position="191"/>
        <end position="210"/>
    </location>
</feature>
<feature type="domain" description="Glycosyl-hydrolase family 116 N-terminal" evidence="3">
    <location>
        <begin position="127"/>
        <end position="461"/>
    </location>
</feature>
<feature type="compositionally biased region" description="Basic and acidic residues" evidence="1">
    <location>
        <begin position="746"/>
        <end position="763"/>
    </location>
</feature>
<name>A0A1Y1I8U2_KLENI</name>
<dbReference type="InterPro" id="IPR012341">
    <property type="entry name" value="6hp_glycosidase-like_sf"/>
</dbReference>
<evidence type="ECO:0000313" key="5">
    <source>
        <dbReference type="Proteomes" id="UP000054558"/>
    </source>
</evidence>
<feature type="compositionally biased region" description="Basic and acidic residues" evidence="1">
    <location>
        <begin position="683"/>
        <end position="695"/>
    </location>
</feature>
<dbReference type="Pfam" id="PF12215">
    <property type="entry name" value="Glyco_hydr_116N"/>
    <property type="match status" value="1"/>
</dbReference>
<dbReference type="Pfam" id="PF04685">
    <property type="entry name" value="DUF608"/>
    <property type="match status" value="1"/>
</dbReference>
<feature type="region of interest" description="Disordered" evidence="1">
    <location>
        <begin position="1"/>
        <end position="40"/>
    </location>
</feature>
<keyword evidence="5" id="KW-1185">Reference proteome</keyword>
<dbReference type="InterPro" id="IPR024462">
    <property type="entry name" value="GH116_N"/>
</dbReference>
<feature type="region of interest" description="Disordered" evidence="1">
    <location>
        <begin position="643"/>
        <end position="711"/>
    </location>
</feature>
<feature type="compositionally biased region" description="Low complexity" evidence="1">
    <location>
        <begin position="554"/>
        <end position="569"/>
    </location>
</feature>
<evidence type="ECO:0008006" key="6">
    <source>
        <dbReference type="Google" id="ProtNLM"/>
    </source>
</evidence>
<dbReference type="SUPFAM" id="SSF48208">
    <property type="entry name" value="Six-hairpin glycosidases"/>
    <property type="match status" value="1"/>
</dbReference>
<dbReference type="InterPro" id="IPR006775">
    <property type="entry name" value="GH116_catalytic"/>
</dbReference>
<gene>
    <name evidence="4" type="ORF">KFL_002200120</name>
</gene>
<dbReference type="EMBL" id="DF237169">
    <property type="protein sequence ID" value="GAQ85127.1"/>
    <property type="molecule type" value="Genomic_DNA"/>
</dbReference>
<feature type="region of interest" description="Disordered" evidence="1">
    <location>
        <begin position="725"/>
        <end position="802"/>
    </location>
</feature>
<dbReference type="GO" id="GO:0005975">
    <property type="term" value="P:carbohydrate metabolic process"/>
    <property type="evidence" value="ECO:0007669"/>
    <property type="project" value="InterPro"/>
</dbReference>
<evidence type="ECO:0000256" key="1">
    <source>
        <dbReference type="SAM" id="MobiDB-lite"/>
    </source>
</evidence>
<dbReference type="FunFam" id="1.50.10.10:FF:000006">
    <property type="entry name" value="Non-lysosomal glucosylceramidase"/>
    <property type="match status" value="1"/>
</dbReference>
<evidence type="ECO:0000313" key="4">
    <source>
        <dbReference type="EMBL" id="GAQ85127.1"/>
    </source>
</evidence>
<feature type="compositionally biased region" description="Polar residues" evidence="1">
    <location>
        <begin position="1238"/>
        <end position="1264"/>
    </location>
</feature>
<sequence length="1294" mass="140898">MADGPEHTKVLESKKSETYERSKSGSFSLKPGHRRKPSWPLNDFINKPTLQLLATKGVAPPSLAWRRKLNLPVSLLKEFTVTVSEAFKMARLGLRLYRHVLEERSQGRVPIIDPFNKSVTRPQACHGVPLGGIGGGSIGRGWRGDFRRWQLQPGICDEAPVLADQFSVFIKRGADGHKRFSSVLYPGRPEELIPPKPKDKKKAPEPPTGIATWGWNLKGDKSTYHALFPRAWTVYDGEPDPELKISCRQVSPFLPHNYKDSSYPVAVFSYLIANTGKDDAQVSVLFTFANSTGGATHLSGGHSNSSFEEKDGVTGVLLNHKLKHMSDKFTWAIAAQQSQEVAVTTCETFDVEGSTPYDAKAVWDEIAHHGKFISMEARGTAVSKTSTKSKPGKSIGAAVCATVVVPPGEEREVVFSLAWDAPVVRFSEGSAYWKRYTQFFGRAGNAAPKLVHHAILNHRSWEAAIEEWQKPIIDDDTVPEWYRITLFNELYYLVSGGTVWTDGTPKIREGAENGREVTQEHQALAAPRKEVPFKTRVLMKLTDVVLSDAIDSDPTPSTSPVRSPTTSPSAKKRTPKAKHRGHRHKEGRTPVEPIRRSFSLDQVSDGAEGGSLGAEVGRTSSGRGLAGLLRTSSWLGKVEERDGVAPSLSPLKNGASGKTLSPPGTVSRLGAVSLEEWAEQEGGAERKAGETERNGGRGAEPGTSLEENDGALRDAGLGSQRMFSAHGSVASVGSQDESSEEGNGLDESHRDPGTTGAETDRGEAPLGGGSEQVGEGLRVAPSSAHAAEGTAQLRPRGKAPAASLPVRIDASGAAIGLGDDLGDGEGAVGIEPVLTVPETEPFVDTHYGVGQFLYLEGVEYVMWNTYDVHFYASFALLSLFPKLELSLQRDFAEATMMEIPERIKFLHEGDYGPRKVAGAVPHDLGIDNPWVAVNAYNIHNTSTWKDLNPKFVLQVYRDFVATGDMKFARDCWEAVRSAMEYSMQFDTDGDGLIENGGFPDQTYDTWSVKGISAYCGGLWLAALRAAAGMADALGEFEAARCYRAMFRKGSAKYEQVLWNGRYFKYDASDSSNSASIQADQLAGQWYAWACGLPPLFHDYQAQSALRTIFEYNVMKIRNGKMGAVNGMELSGKVDDTCMQSREVWTGVTYALSATMLYEGMAAEAFKTAEGVFQAGWCDHGYWFQTPEAWTVDGRFRSLTYMRPLAIWAMQFALKPPPLTAAAAVASREVQEAQAALSPMQTFGTSPASSFSGDSVNGSPTSNGARQKRRKDKKALSPKRATCCSADIGDDEAQN</sequence>
<evidence type="ECO:0000259" key="3">
    <source>
        <dbReference type="Pfam" id="PF12215"/>
    </source>
</evidence>
<evidence type="ECO:0000259" key="2">
    <source>
        <dbReference type="Pfam" id="PF04685"/>
    </source>
</evidence>
<dbReference type="Gene3D" id="1.50.10.10">
    <property type="match status" value="1"/>
</dbReference>
<protein>
    <recommendedName>
        <fullName evidence="6">NLGase</fullName>
    </recommendedName>
</protein>
<dbReference type="Proteomes" id="UP000054558">
    <property type="component" value="Unassembled WGS sequence"/>
</dbReference>
<feature type="compositionally biased region" description="Basic and acidic residues" evidence="1">
    <location>
        <begin position="1"/>
        <end position="23"/>
    </location>
</feature>
<proteinExistence type="predicted"/>
<feature type="region of interest" description="Disordered" evidence="1">
    <location>
        <begin position="549"/>
        <end position="619"/>
    </location>
</feature>
<dbReference type="PANTHER" id="PTHR12654:SF0">
    <property type="entry name" value="NON-LYSOSOMAL GLUCOSYLCERAMIDASE"/>
    <property type="match status" value="1"/>
</dbReference>